<dbReference type="Pfam" id="PF01740">
    <property type="entry name" value="STAS"/>
    <property type="match status" value="1"/>
</dbReference>
<dbReference type="Gene3D" id="3.30.750.24">
    <property type="entry name" value="STAS domain"/>
    <property type="match status" value="1"/>
</dbReference>
<feature type="transmembrane region" description="Helical" evidence="6">
    <location>
        <begin position="182"/>
        <end position="199"/>
    </location>
</feature>
<keyword evidence="3 6" id="KW-1133">Transmembrane helix</keyword>
<feature type="transmembrane region" description="Helical" evidence="6">
    <location>
        <begin position="21"/>
        <end position="39"/>
    </location>
</feature>
<dbReference type="Pfam" id="PF00916">
    <property type="entry name" value="Sulfate_transp"/>
    <property type="match status" value="1"/>
</dbReference>
<comment type="subcellular location">
    <subcellularLocation>
        <location evidence="1">Membrane</location>
        <topology evidence="1">Multi-pass membrane protein</topology>
    </subcellularLocation>
</comment>
<dbReference type="PROSITE" id="PS50801">
    <property type="entry name" value="STAS"/>
    <property type="match status" value="1"/>
</dbReference>
<feature type="transmembrane region" description="Helical" evidence="6">
    <location>
        <begin position="135"/>
        <end position="154"/>
    </location>
</feature>
<dbReference type="NCBIfam" id="TIGR00815">
    <property type="entry name" value="sulP"/>
    <property type="match status" value="1"/>
</dbReference>
<keyword evidence="2 6" id="KW-0812">Transmembrane</keyword>
<feature type="region of interest" description="Disordered" evidence="5">
    <location>
        <begin position="560"/>
        <end position="579"/>
    </location>
</feature>
<dbReference type="GO" id="GO:0055085">
    <property type="term" value="P:transmembrane transport"/>
    <property type="evidence" value="ECO:0007669"/>
    <property type="project" value="InterPro"/>
</dbReference>
<dbReference type="SUPFAM" id="SSF52091">
    <property type="entry name" value="SpoIIaa-like"/>
    <property type="match status" value="1"/>
</dbReference>
<dbReference type="EMBL" id="UOFS01000006">
    <property type="protein sequence ID" value="VAW91788.1"/>
    <property type="molecule type" value="Genomic_DNA"/>
</dbReference>
<feature type="transmembrane region" description="Helical" evidence="6">
    <location>
        <begin position="350"/>
        <end position="371"/>
    </location>
</feature>
<reference evidence="8" key="1">
    <citation type="submission" date="2018-06" db="EMBL/GenBank/DDBJ databases">
        <authorList>
            <person name="Zhirakovskaya E."/>
        </authorList>
    </citation>
    <scope>NUCLEOTIDE SEQUENCE</scope>
</reference>
<feature type="transmembrane region" description="Helical" evidence="6">
    <location>
        <begin position="51"/>
        <end position="69"/>
    </location>
</feature>
<keyword evidence="4 6" id="KW-0472">Membrane</keyword>
<organism evidence="8">
    <name type="scientific">hydrothermal vent metagenome</name>
    <dbReference type="NCBI Taxonomy" id="652676"/>
    <lineage>
        <taxon>unclassified sequences</taxon>
        <taxon>metagenomes</taxon>
        <taxon>ecological metagenomes</taxon>
    </lineage>
</organism>
<dbReference type="InterPro" id="IPR011547">
    <property type="entry name" value="SLC26A/SulP_dom"/>
</dbReference>
<accession>A0A3B0ZED3</accession>
<dbReference type="CDD" id="cd07042">
    <property type="entry name" value="STAS_SulP_like_sulfate_transporter"/>
    <property type="match status" value="1"/>
</dbReference>
<evidence type="ECO:0000259" key="7">
    <source>
        <dbReference type="PROSITE" id="PS50801"/>
    </source>
</evidence>
<feature type="transmembrane region" description="Helical" evidence="6">
    <location>
        <begin position="256"/>
        <end position="275"/>
    </location>
</feature>
<sequence length="579" mass="62285">MLQWQKLLPFLRWIPELKKSGVLQADIIAGVTVALILIPQSMAYAQLANLPAYYGLYAAFLPVLIAALFGSSNQLMTGPVAVVSLLTASSLGSLAVAGSEQFIAYAILLSFLVGTFQLMLGVFRLGVVLNFLSHPVIVGFTNAAALIIAFSQFYKLFGVNKPETGAFITDVLDVVSQIGDTHFHSLAMAVTAIAIMVSVKKLWPKIPGVLFAVVITTVASYLFNFEQSGGVVVGSIPAGLPTIQLPVFDFDVLHELIISAIVISLIGFMEAISIAKAMAARTKQRIDVNQELIGQGLANLVGSFSLSYPTSGSFSRSAVNLNAGAITGFSSVVTAAVVLVTLLFLTPLLYHLPAAVLASVIMMAVMGLVNFKAIKHAWRAHKHDGFAAGVTFVGTLGFAPHLEWGIVIGASLALGLYLFRTMRPRVAILGRYKDGTLRDIAIHPELATDKRLVAVRFDGSLYFANVSYFEDAILAAEANNPKAKFILVVGDAINQLDASGEEVLRHIVERMKETGVTLVFSGLKRQIILVLKHTGAWEVIGDENIFATEDMALKSIYQRLSEDSSDDEPRPLEPLPTPI</sequence>
<dbReference type="InterPro" id="IPR036513">
    <property type="entry name" value="STAS_dom_sf"/>
</dbReference>
<evidence type="ECO:0000256" key="2">
    <source>
        <dbReference type="ARBA" id="ARBA00022692"/>
    </source>
</evidence>
<gene>
    <name evidence="8" type="ORF">MNBD_GAMMA22-2816</name>
</gene>
<protein>
    <submittedName>
        <fullName evidence="8">Sulfate permease</fullName>
    </submittedName>
</protein>
<name>A0A3B0ZED3_9ZZZZ</name>
<feature type="domain" description="STAS" evidence="7">
    <location>
        <begin position="442"/>
        <end position="556"/>
    </location>
</feature>
<evidence type="ECO:0000256" key="1">
    <source>
        <dbReference type="ARBA" id="ARBA00004141"/>
    </source>
</evidence>
<feature type="transmembrane region" description="Helical" evidence="6">
    <location>
        <begin position="321"/>
        <end position="344"/>
    </location>
</feature>
<evidence type="ECO:0000256" key="5">
    <source>
        <dbReference type="SAM" id="MobiDB-lite"/>
    </source>
</evidence>
<feature type="transmembrane region" description="Helical" evidence="6">
    <location>
        <begin position="76"/>
        <end position="96"/>
    </location>
</feature>
<dbReference type="PANTHER" id="PTHR11814">
    <property type="entry name" value="SULFATE TRANSPORTER"/>
    <property type="match status" value="1"/>
</dbReference>
<evidence type="ECO:0000313" key="8">
    <source>
        <dbReference type="EMBL" id="VAW91788.1"/>
    </source>
</evidence>
<dbReference type="InterPro" id="IPR001902">
    <property type="entry name" value="SLC26A/SulP_fam"/>
</dbReference>
<evidence type="ECO:0000256" key="6">
    <source>
        <dbReference type="SAM" id="Phobius"/>
    </source>
</evidence>
<dbReference type="InterPro" id="IPR002645">
    <property type="entry name" value="STAS_dom"/>
</dbReference>
<proteinExistence type="predicted"/>
<feature type="transmembrane region" description="Helical" evidence="6">
    <location>
        <begin position="102"/>
        <end position="123"/>
    </location>
</feature>
<evidence type="ECO:0000256" key="3">
    <source>
        <dbReference type="ARBA" id="ARBA00022989"/>
    </source>
</evidence>
<dbReference type="GO" id="GO:0016020">
    <property type="term" value="C:membrane"/>
    <property type="evidence" value="ECO:0007669"/>
    <property type="project" value="UniProtKB-SubCell"/>
</dbReference>
<dbReference type="AlphaFoldDB" id="A0A3B0ZED3"/>
<feature type="transmembrane region" description="Helical" evidence="6">
    <location>
        <begin position="206"/>
        <end position="223"/>
    </location>
</feature>
<evidence type="ECO:0000256" key="4">
    <source>
        <dbReference type="ARBA" id="ARBA00023136"/>
    </source>
</evidence>